<gene>
    <name evidence="3" type="ORF">GETHOR_05240</name>
</gene>
<organism evidence="3 4">
    <name type="scientific">Geothrix oryzae</name>
    <dbReference type="NCBI Taxonomy" id="2927975"/>
    <lineage>
        <taxon>Bacteria</taxon>
        <taxon>Pseudomonadati</taxon>
        <taxon>Acidobacteriota</taxon>
        <taxon>Holophagae</taxon>
        <taxon>Holophagales</taxon>
        <taxon>Holophagaceae</taxon>
        <taxon>Geothrix</taxon>
    </lineage>
</organism>
<dbReference type="Pfam" id="PF00156">
    <property type="entry name" value="Pribosyltran"/>
    <property type="match status" value="1"/>
</dbReference>
<name>A0ABM8DNC6_9BACT</name>
<evidence type="ECO:0000313" key="4">
    <source>
        <dbReference type="Proteomes" id="UP001242010"/>
    </source>
</evidence>
<feature type="domain" description="Phosphoribosyltransferase" evidence="2">
    <location>
        <begin position="153"/>
        <end position="241"/>
    </location>
</feature>
<dbReference type="Gene3D" id="3.40.50.2020">
    <property type="match status" value="1"/>
</dbReference>
<evidence type="ECO:0000259" key="2">
    <source>
        <dbReference type="Pfam" id="PF00156"/>
    </source>
</evidence>
<dbReference type="RefSeq" id="WP_286355060.1">
    <property type="nucleotide sequence ID" value="NZ_AP027079.1"/>
</dbReference>
<dbReference type="InterPro" id="IPR051910">
    <property type="entry name" value="ComF/GntX_DNA_util-trans"/>
</dbReference>
<evidence type="ECO:0000313" key="3">
    <source>
        <dbReference type="EMBL" id="BDU68423.1"/>
    </source>
</evidence>
<evidence type="ECO:0000256" key="1">
    <source>
        <dbReference type="ARBA" id="ARBA00008007"/>
    </source>
</evidence>
<dbReference type="Proteomes" id="UP001242010">
    <property type="component" value="Chromosome"/>
</dbReference>
<protein>
    <submittedName>
        <fullName evidence="3">Amidophosphoribosyltransferase</fullName>
    </submittedName>
</protein>
<dbReference type="SUPFAM" id="SSF53271">
    <property type="entry name" value="PRTase-like"/>
    <property type="match status" value="1"/>
</dbReference>
<dbReference type="PANTHER" id="PTHR47505">
    <property type="entry name" value="DNA UTILIZATION PROTEIN YHGH"/>
    <property type="match status" value="1"/>
</dbReference>
<keyword evidence="4" id="KW-1185">Reference proteome</keyword>
<dbReference type="EMBL" id="AP027079">
    <property type="protein sequence ID" value="BDU68423.1"/>
    <property type="molecule type" value="Genomic_DNA"/>
</dbReference>
<dbReference type="CDD" id="cd06223">
    <property type="entry name" value="PRTases_typeI"/>
    <property type="match status" value="1"/>
</dbReference>
<reference evidence="4" key="1">
    <citation type="journal article" date="2023" name="Int. J. Syst. Evol. Microbiol.">
        <title>Mesoterricola silvestris gen. nov., sp. nov., Mesoterricola sediminis sp. nov., Geothrix oryzae sp. nov., Geothrix edaphica sp. nov., Geothrix rubra sp. nov., and Geothrix limicola sp. nov., six novel members of Acidobacteriota isolated from soils.</title>
        <authorList>
            <person name="Itoh H."/>
            <person name="Sugisawa Y."/>
            <person name="Mise K."/>
            <person name="Xu Z."/>
            <person name="Kuniyasu M."/>
            <person name="Ushijima N."/>
            <person name="Kawano K."/>
            <person name="Kobayashi E."/>
            <person name="Shiratori Y."/>
            <person name="Masuda Y."/>
            <person name="Senoo K."/>
        </authorList>
    </citation>
    <scope>NUCLEOTIDE SEQUENCE [LARGE SCALE GENOMIC DNA]</scope>
    <source>
        <strain evidence="4">Red222</strain>
    </source>
</reference>
<comment type="similarity">
    <text evidence="1">Belongs to the ComF/GntX family.</text>
</comment>
<dbReference type="InterPro" id="IPR029057">
    <property type="entry name" value="PRTase-like"/>
</dbReference>
<proteinExistence type="inferred from homology"/>
<accession>A0ABM8DNC6</accession>
<dbReference type="InterPro" id="IPR000836">
    <property type="entry name" value="PRTase_dom"/>
</dbReference>
<sequence length="243" mass="25920">MLPVGFLTRLVQARRSLLLCRGCLGPVGAGAEAGLCARCWGGLVPLPEGRCPRCALVHGAEASHGEDAGAGCPEAVAWALGDALWDYHGGRPPLGALLLPGIKQGEAGWRKALLNRLPGVPLPAWAVEVDRVTSAPSALPRRLLRGFDFGAEAAQAVAARLERPFEPLLAKGWRSGRQASRTESERRRLPKRAITLRRGAAPRGRVLLVDDVWTTGTTLLRCAQALLEGGADEVRVLTLFRAL</sequence>
<dbReference type="PANTHER" id="PTHR47505:SF1">
    <property type="entry name" value="DNA UTILIZATION PROTEIN YHGH"/>
    <property type="match status" value="1"/>
</dbReference>